<evidence type="ECO:0000313" key="5">
    <source>
        <dbReference type="EMBL" id="AID37498.1"/>
    </source>
</evidence>
<gene>
    <name evidence="5" type="primary">aroG</name>
    <name evidence="5" type="synonym">pheA</name>
    <name evidence="5" type="ORF">FNIIJ_238</name>
</gene>
<evidence type="ECO:0000256" key="1">
    <source>
        <dbReference type="ARBA" id="ARBA00012404"/>
    </source>
</evidence>
<dbReference type="InterPro" id="IPR052899">
    <property type="entry name" value="Class-I_DAHP_synthase"/>
</dbReference>
<feature type="coiled-coil region" evidence="3">
    <location>
        <begin position="264"/>
        <end position="291"/>
    </location>
</feature>
<dbReference type="STRING" id="1415657.FNIIJ_238"/>
<evidence type="ECO:0000313" key="6">
    <source>
        <dbReference type="Proteomes" id="UP000027148"/>
    </source>
</evidence>
<organism evidence="5 6">
    <name type="scientific">Candidatus Walczuchella monophlebidarum</name>
    <dbReference type="NCBI Taxonomy" id="1415657"/>
    <lineage>
        <taxon>Bacteria</taxon>
        <taxon>Pseudomonadati</taxon>
        <taxon>Bacteroidota</taxon>
        <taxon>Flavobacteriia</taxon>
        <taxon>Flavobacteriales</taxon>
        <taxon>Candidatus Walczuchella</taxon>
    </lineage>
</organism>
<evidence type="ECO:0000256" key="2">
    <source>
        <dbReference type="ARBA" id="ARBA00022679"/>
    </source>
</evidence>
<dbReference type="HOGENOM" id="CLU_062599_1_1_10"/>
<dbReference type="EMBL" id="CP006873">
    <property type="protein sequence ID" value="AID37498.1"/>
    <property type="molecule type" value="Genomic_DNA"/>
</dbReference>
<keyword evidence="3" id="KW-0175">Coiled coil</keyword>
<dbReference type="GO" id="GO:0046417">
    <property type="term" value="P:chorismate metabolic process"/>
    <property type="evidence" value="ECO:0007669"/>
    <property type="project" value="InterPro"/>
</dbReference>
<dbReference type="InterPro" id="IPR006218">
    <property type="entry name" value="DAHP1/KDSA"/>
</dbReference>
<dbReference type="Pfam" id="PF01817">
    <property type="entry name" value="CM_2"/>
    <property type="match status" value="1"/>
</dbReference>
<dbReference type="InterPro" id="IPR013785">
    <property type="entry name" value="Aldolase_TIM"/>
</dbReference>
<dbReference type="SMART" id="SM00830">
    <property type="entry name" value="CM_2"/>
    <property type="match status" value="1"/>
</dbReference>
<accession>A0A068DWU9</accession>
<sequence>MIMQTLNELDQDWMRCFQKPIIISGPCSAESQEQLLEISKNLDKSYVKIFRAGIWKPRTKPGGFEGVGEIGLKWLQKVKEETGMMIATEVANTDHVKASLAYDIDILWIGARSTVNPFTVQEIAESLKNTEKIILVKNPINPDFDLWVGALERLVAQGIKKIGVIHRGFSYYKKSQYRNHPHWDIALNFKNFYGNIPIICDPSHICGEREGIATVAKQALNLEYDGLMIESHCNPDKAWSDSKQQITPQQLVKILKKIEFSKEQDSKKTQIEILRDKIDELDENVLSLLASRFLLSREIGMLKKKHNVDIFQPNRWKQIMEKLECFGKNVELSSDFIKVFLEIIHQESIQIQNRVMLDR</sequence>
<dbReference type="SUPFAM" id="SSF48600">
    <property type="entry name" value="Chorismate mutase II"/>
    <property type="match status" value="1"/>
</dbReference>
<dbReference type="AlphaFoldDB" id="A0A068DWU9"/>
<dbReference type="InterPro" id="IPR036979">
    <property type="entry name" value="CM_dom_sf"/>
</dbReference>
<keyword evidence="2" id="KW-0808">Transferase</keyword>
<protein>
    <recommendedName>
        <fullName evidence="1">chorismate mutase</fullName>
        <ecNumber evidence="1">5.4.99.5</ecNumber>
    </recommendedName>
</protein>
<dbReference type="Gene3D" id="1.20.59.10">
    <property type="entry name" value="Chorismate mutase"/>
    <property type="match status" value="1"/>
</dbReference>
<feature type="domain" description="Chorismate mutase" evidence="4">
    <location>
        <begin position="265"/>
        <end position="356"/>
    </location>
</feature>
<dbReference type="KEGG" id="elv:FNIIJ_238"/>
<dbReference type="GO" id="GO:0004106">
    <property type="term" value="F:chorismate mutase activity"/>
    <property type="evidence" value="ECO:0007669"/>
    <property type="project" value="UniProtKB-EC"/>
</dbReference>
<dbReference type="InterPro" id="IPR002701">
    <property type="entry name" value="CM_II_prokaryot"/>
</dbReference>
<evidence type="ECO:0000259" key="4">
    <source>
        <dbReference type="PROSITE" id="PS51168"/>
    </source>
</evidence>
<proteinExistence type="predicted"/>
<dbReference type="EC" id="5.4.99.5" evidence="1"/>
<reference evidence="5 6" key="1">
    <citation type="journal article" date="2014" name="Genome Biol. Evol.">
        <title>Genome sequence of "Candidatus Walczuchella monophlebidarum" the flavobacterial endosymbiont of Llaveia axin axin (Hemiptera: Coccoidea: Monophlebidae).</title>
        <authorList>
            <person name="Rosas-Perez T."/>
            <person name="Rosenblueth M."/>
            <person name="Rincon-Rosales R."/>
            <person name="Mora J."/>
            <person name="Martinez-Romero E."/>
        </authorList>
    </citation>
    <scope>NUCLEOTIDE SEQUENCE [LARGE SCALE GENOMIC DNA]</scope>
    <source>
        <strain evidence="5">FNIIJ</strain>
    </source>
</reference>
<dbReference type="InterPro" id="IPR036263">
    <property type="entry name" value="Chorismate_II_sf"/>
</dbReference>
<dbReference type="SUPFAM" id="SSF51569">
    <property type="entry name" value="Aldolase"/>
    <property type="match status" value="1"/>
</dbReference>
<dbReference type="GO" id="GO:0016740">
    <property type="term" value="F:transferase activity"/>
    <property type="evidence" value="ECO:0007669"/>
    <property type="project" value="UniProtKB-KW"/>
</dbReference>
<evidence type="ECO:0000256" key="3">
    <source>
        <dbReference type="SAM" id="Coils"/>
    </source>
</evidence>
<dbReference type="Gene3D" id="3.20.20.70">
    <property type="entry name" value="Aldolase class I"/>
    <property type="match status" value="1"/>
</dbReference>
<dbReference type="Proteomes" id="UP000027148">
    <property type="component" value="Chromosome"/>
</dbReference>
<name>A0A068DWU9_9FLAO</name>
<dbReference type="PANTHER" id="PTHR43018">
    <property type="entry name" value="PHOSPHO-2-DEHYDRO-3-DEOXYHEPTONATE ALDOLASE"/>
    <property type="match status" value="1"/>
</dbReference>
<dbReference type="PANTHER" id="PTHR43018:SF1">
    <property type="entry name" value="PROTEIN AROA(G)"/>
    <property type="match status" value="1"/>
</dbReference>
<keyword evidence="6" id="KW-1185">Reference proteome</keyword>
<dbReference type="Pfam" id="PF00793">
    <property type="entry name" value="DAHP_synth_1"/>
    <property type="match status" value="1"/>
</dbReference>
<dbReference type="PROSITE" id="PS51168">
    <property type="entry name" value="CHORISMATE_MUT_2"/>
    <property type="match status" value="1"/>
</dbReference>